<accession>A0A158CIA0</accession>
<dbReference type="OrthoDB" id="103556at2"/>
<dbReference type="RefSeq" id="WP_087047745.1">
    <property type="nucleotide sequence ID" value="NZ_FCOB02000021.1"/>
</dbReference>
<keyword evidence="2" id="KW-1185">Reference proteome</keyword>
<reference evidence="1" key="1">
    <citation type="submission" date="2016-01" db="EMBL/GenBank/DDBJ databases">
        <authorList>
            <person name="Peeters C."/>
        </authorList>
    </citation>
    <scope>NUCLEOTIDE SEQUENCE [LARGE SCALE GENOMIC DNA]</scope>
    <source>
        <strain evidence="1">LMG 29326</strain>
    </source>
</reference>
<dbReference type="STRING" id="1777144.AWB83_04364"/>
<gene>
    <name evidence="1" type="ORF">AWB83_04364</name>
</gene>
<dbReference type="EMBL" id="FCOB02000021">
    <property type="protein sequence ID" value="SAK82011.1"/>
    <property type="molecule type" value="Genomic_DNA"/>
</dbReference>
<sequence>MKIKSIHIYSHDGQRRDLQFHVDGLNVITGRSSTGKSALSEIVEYCMGRSSFNVPEGIIRDKVAWFAVIYQFDHEQVLIAKPTPPEGGASCSTAMLRRGAELKAPTFDELAVNSDDDAVVTLLSRLLGIPENRTDVAVEHSRDSYDANVKHTFYYLFQKQGLVANKDQLLYRQNEQFQPQAIRDTLPILLGVSSHDRYDLESKLRAAQRDLRLNAKLLEQARDAIDTSHEKAIGLYSEAKVVGVVGGADLGTTGDGIIEALRSALSWKPEKIPEDDGSRISRLEEEMGQLRKDRREVQARIDAARQFSKRAGGYQSEATEQLDRLASIKALPKNPDTGEWQWPFSESNLALESPLATVLLNELQSLDTELRIAIGQRPKLDAYLSDLNEKTQQIAGAIKDKETEIAAAMAANEAIAQMGTRNNAAARVVGRISLFLENLAPNEELARLEREHRRLKLKVEDLESRIGADDSNERLNSILNIISTQVSQYIRKFEAEFGAYPARFDLANITIVFDRPERPVPMSRTGGGENHLAYHLSALLALHLFAVKNNRPIPRFLLIDQPTQVYFPSEQVYKDADGSVTKTEEADADIKAVRRLFELLLKFTQEDAPGFQLIVTEHANLREQWFQDALVEQPWTKPPALVPEDWPERSSSPI</sequence>
<protein>
    <recommendedName>
        <fullName evidence="3">DUF3732 domain-containing protein</fullName>
    </recommendedName>
</protein>
<comment type="caution">
    <text evidence="1">The sequence shown here is derived from an EMBL/GenBank/DDBJ whole genome shotgun (WGS) entry which is preliminary data.</text>
</comment>
<dbReference type="Proteomes" id="UP000054978">
    <property type="component" value="Unassembled WGS sequence"/>
</dbReference>
<name>A0A158CIA0_9BURK</name>
<evidence type="ECO:0008006" key="3">
    <source>
        <dbReference type="Google" id="ProtNLM"/>
    </source>
</evidence>
<organism evidence="1 2">
    <name type="scientific">Caballeronia ptereochthonis</name>
    <dbReference type="NCBI Taxonomy" id="1777144"/>
    <lineage>
        <taxon>Bacteria</taxon>
        <taxon>Pseudomonadati</taxon>
        <taxon>Pseudomonadota</taxon>
        <taxon>Betaproteobacteria</taxon>
        <taxon>Burkholderiales</taxon>
        <taxon>Burkholderiaceae</taxon>
        <taxon>Caballeronia</taxon>
    </lineage>
</organism>
<dbReference type="SUPFAM" id="SSF52540">
    <property type="entry name" value="P-loop containing nucleoside triphosphate hydrolases"/>
    <property type="match status" value="1"/>
</dbReference>
<evidence type="ECO:0000313" key="2">
    <source>
        <dbReference type="Proteomes" id="UP000054978"/>
    </source>
</evidence>
<evidence type="ECO:0000313" key="1">
    <source>
        <dbReference type="EMBL" id="SAK82011.1"/>
    </source>
</evidence>
<dbReference type="Pfam" id="PF12532">
    <property type="entry name" value="DUF3732"/>
    <property type="match status" value="1"/>
</dbReference>
<dbReference type="Gene3D" id="3.40.50.300">
    <property type="entry name" value="P-loop containing nucleotide triphosphate hydrolases"/>
    <property type="match status" value="1"/>
</dbReference>
<proteinExistence type="predicted"/>
<dbReference type="AlphaFoldDB" id="A0A158CIA0"/>
<dbReference type="InterPro" id="IPR027417">
    <property type="entry name" value="P-loop_NTPase"/>
</dbReference>
<dbReference type="InterPro" id="IPR022205">
    <property type="entry name" value="DUF3732"/>
</dbReference>